<feature type="compositionally biased region" description="Polar residues" evidence="1">
    <location>
        <begin position="571"/>
        <end position="589"/>
    </location>
</feature>
<evidence type="ECO:0000256" key="2">
    <source>
        <dbReference type="SAM" id="Phobius"/>
    </source>
</evidence>
<evidence type="ECO:0000256" key="1">
    <source>
        <dbReference type="SAM" id="MobiDB-lite"/>
    </source>
</evidence>
<dbReference type="STRING" id="1109443.G4TAB0"/>
<reference evidence="3 4" key="1">
    <citation type="journal article" date="2011" name="PLoS Pathog.">
        <title>Endophytic Life Strategies Decoded by Genome and Transcriptome Analyses of the Mutualistic Root Symbiont Piriformospora indica.</title>
        <authorList>
            <person name="Zuccaro A."/>
            <person name="Lahrmann U."/>
            <person name="Guldener U."/>
            <person name="Langen G."/>
            <person name="Pfiffi S."/>
            <person name="Biedenkopf D."/>
            <person name="Wong P."/>
            <person name="Samans B."/>
            <person name="Grimm C."/>
            <person name="Basiewicz M."/>
            <person name="Murat C."/>
            <person name="Martin F."/>
            <person name="Kogel K.H."/>
        </authorList>
    </citation>
    <scope>NUCLEOTIDE SEQUENCE [LARGE SCALE GENOMIC DNA]</scope>
    <source>
        <strain evidence="3 4">DSM 11827</strain>
    </source>
</reference>
<dbReference type="Proteomes" id="UP000007148">
    <property type="component" value="Unassembled WGS sequence"/>
</dbReference>
<dbReference type="OrthoDB" id="2576082at2759"/>
<keyword evidence="2" id="KW-0812">Transmembrane</keyword>
<dbReference type="HOGENOM" id="CLU_376026_0_0_1"/>
<feature type="compositionally biased region" description="Low complexity" evidence="1">
    <location>
        <begin position="502"/>
        <end position="516"/>
    </location>
</feature>
<organism evidence="3 4">
    <name type="scientific">Serendipita indica (strain DSM 11827)</name>
    <name type="common">Root endophyte fungus</name>
    <name type="synonym">Piriformospora indica</name>
    <dbReference type="NCBI Taxonomy" id="1109443"/>
    <lineage>
        <taxon>Eukaryota</taxon>
        <taxon>Fungi</taxon>
        <taxon>Dikarya</taxon>
        <taxon>Basidiomycota</taxon>
        <taxon>Agaricomycotina</taxon>
        <taxon>Agaricomycetes</taxon>
        <taxon>Sebacinales</taxon>
        <taxon>Serendipitaceae</taxon>
        <taxon>Serendipita</taxon>
    </lineage>
</organism>
<feature type="region of interest" description="Disordered" evidence="1">
    <location>
        <begin position="300"/>
        <end position="319"/>
    </location>
</feature>
<feature type="compositionally biased region" description="Basic and acidic residues" evidence="1">
    <location>
        <begin position="332"/>
        <end position="346"/>
    </location>
</feature>
<feature type="compositionally biased region" description="Polar residues" evidence="1">
    <location>
        <begin position="622"/>
        <end position="657"/>
    </location>
</feature>
<proteinExistence type="predicted"/>
<gene>
    <name evidence="3" type="ORF">PIIN_02118</name>
</gene>
<sequence>MNLTADDTSPNFSWSGEWRRQATNQVSINDNFFLKTYHAAQTKGAKVSITFVGSAFQIYGSTGPNHGKYSVTYDGTIKYTTGFAEQARYQQLLFSNIFGTEAERHTVVLQNEEDFWLDLDFMVLTLAATTETSTTDIGAFESTVTPATALPSSSAGSTLNGDNGATSSDSSVFKIITFALAGLLGVLLLGALIWFLRGRRQRSQSRNAGSEQEDLRYSMKGGPGTLTDGTEGNADKVLGIGRVNIGAKEDASYMQTPTTGSGYPVDQHHNEVRSVGSGSIVSGAARETLIALNNMGKRPGYKNLPGGSDGRETPTSLRTLGSAGQTWLGAASRRDSEVRFKGRARNESVTSDSDQASSGTHLVPNYNNRSQPMRSSALAHRPERDEEYADEGMGLDIYSSNMRNDAERRAADLRRSASVASSGILDRITSSPPPAVPELPPLSAQGSYMSSNNNSSRGMRSASPPPQTDNASIYSASDAYSALTLATRVRHPYGRGNSMLVSSNSSTHSGGTASTALRPPPIRTPNEDRERERSQRERERAEKEQEAARDRKNRSESRYSRPPPEYASPIAQKQHQEWGSSQGASLQRQGTRHGDIPITIEGGFGAEFESESQESHSHAYVGNTSHSNAAQHGYSSYSQPQHVRNNSAMGSGSTTLSAPKRTLQPEHNVRSYTPDRIMAVPGDRNQGLGRPSEDRVWTLDGVASSPKNMIGRPIIDDRTRIGTSSQVRRVSRVPAPIP</sequence>
<feature type="region of interest" description="Disordered" evidence="1">
    <location>
        <begin position="327"/>
        <end position="393"/>
    </location>
</feature>
<feature type="compositionally biased region" description="Basic and acidic residues" evidence="1">
    <location>
        <begin position="525"/>
        <end position="559"/>
    </location>
</feature>
<keyword evidence="2" id="KW-0472">Membrane</keyword>
<feature type="region of interest" description="Disordered" evidence="1">
    <location>
        <begin position="414"/>
        <end position="472"/>
    </location>
</feature>
<dbReference type="EMBL" id="CAFZ01000029">
    <property type="protein sequence ID" value="CCA68253.1"/>
    <property type="molecule type" value="Genomic_DNA"/>
</dbReference>
<feature type="transmembrane region" description="Helical" evidence="2">
    <location>
        <begin position="175"/>
        <end position="196"/>
    </location>
</feature>
<accession>G4TAB0</accession>
<evidence type="ECO:0000313" key="3">
    <source>
        <dbReference type="EMBL" id="CCA68253.1"/>
    </source>
</evidence>
<dbReference type="eggNOG" id="ENOG502R14H">
    <property type="taxonomic scope" value="Eukaryota"/>
</dbReference>
<feature type="region of interest" description="Disordered" evidence="1">
    <location>
        <begin position="203"/>
        <end position="233"/>
    </location>
</feature>
<protein>
    <submittedName>
        <fullName evidence="3">Uncharacterized protein</fullName>
    </submittedName>
</protein>
<dbReference type="InParanoid" id="G4TAB0"/>
<evidence type="ECO:0000313" key="4">
    <source>
        <dbReference type="Proteomes" id="UP000007148"/>
    </source>
</evidence>
<keyword evidence="4" id="KW-1185">Reference proteome</keyword>
<name>G4TAB0_SERID</name>
<feature type="compositionally biased region" description="Pro residues" evidence="1">
    <location>
        <begin position="431"/>
        <end position="440"/>
    </location>
</feature>
<feature type="region of interest" description="Disordered" evidence="1">
    <location>
        <begin position="494"/>
        <end position="695"/>
    </location>
</feature>
<feature type="compositionally biased region" description="Low complexity" evidence="1">
    <location>
        <begin position="441"/>
        <end position="462"/>
    </location>
</feature>
<feature type="compositionally biased region" description="Polar residues" evidence="1">
    <location>
        <begin position="347"/>
        <end position="374"/>
    </location>
</feature>
<dbReference type="AlphaFoldDB" id="G4TAB0"/>
<comment type="caution">
    <text evidence="3">The sequence shown here is derived from an EMBL/GenBank/DDBJ whole genome shotgun (WGS) entry which is preliminary data.</text>
</comment>
<dbReference type="Gene3D" id="2.60.120.260">
    <property type="entry name" value="Galactose-binding domain-like"/>
    <property type="match status" value="1"/>
</dbReference>
<keyword evidence="2" id="KW-1133">Transmembrane helix</keyword>